<proteinExistence type="predicted"/>
<protein>
    <submittedName>
        <fullName evidence="2">Uncharacterized protein</fullName>
    </submittedName>
</protein>
<feature type="region of interest" description="Disordered" evidence="1">
    <location>
        <begin position="1"/>
        <end position="21"/>
    </location>
</feature>
<evidence type="ECO:0000313" key="3">
    <source>
        <dbReference type="Proteomes" id="UP001596175"/>
    </source>
</evidence>
<evidence type="ECO:0000313" key="2">
    <source>
        <dbReference type="EMBL" id="MFC5142545.1"/>
    </source>
</evidence>
<organism evidence="2 3">
    <name type="scientific">Actinomycetospora rhizophila</name>
    <dbReference type="NCBI Taxonomy" id="1416876"/>
    <lineage>
        <taxon>Bacteria</taxon>
        <taxon>Bacillati</taxon>
        <taxon>Actinomycetota</taxon>
        <taxon>Actinomycetes</taxon>
        <taxon>Pseudonocardiales</taxon>
        <taxon>Pseudonocardiaceae</taxon>
        <taxon>Actinomycetospora</taxon>
    </lineage>
</organism>
<comment type="caution">
    <text evidence="2">The sequence shown here is derived from an EMBL/GenBank/DDBJ whole genome shotgun (WGS) entry which is preliminary data.</text>
</comment>
<name>A0ABV9ZQJ1_9PSEU</name>
<keyword evidence="3" id="KW-1185">Reference proteome</keyword>
<dbReference type="RefSeq" id="WP_378024661.1">
    <property type="nucleotide sequence ID" value="NZ_JBHSKG010000025.1"/>
</dbReference>
<evidence type="ECO:0000256" key="1">
    <source>
        <dbReference type="SAM" id="MobiDB-lite"/>
    </source>
</evidence>
<reference evidence="3" key="1">
    <citation type="journal article" date="2019" name="Int. J. Syst. Evol. Microbiol.">
        <title>The Global Catalogue of Microorganisms (GCM) 10K type strain sequencing project: providing services to taxonomists for standard genome sequencing and annotation.</title>
        <authorList>
            <consortium name="The Broad Institute Genomics Platform"/>
            <consortium name="The Broad Institute Genome Sequencing Center for Infectious Disease"/>
            <person name="Wu L."/>
            <person name="Ma J."/>
        </authorList>
    </citation>
    <scope>NUCLEOTIDE SEQUENCE [LARGE SCALE GENOMIC DNA]</scope>
    <source>
        <strain evidence="3">XZYJ18</strain>
    </source>
</reference>
<accession>A0ABV9ZQJ1</accession>
<dbReference type="Proteomes" id="UP001596175">
    <property type="component" value="Unassembled WGS sequence"/>
</dbReference>
<dbReference type="EMBL" id="JBHSKG010000025">
    <property type="protein sequence ID" value="MFC5142545.1"/>
    <property type="molecule type" value="Genomic_DNA"/>
</dbReference>
<sequence>MDTPARSAHGDPGATRPPSEYDRYTIEPLWIARQRVRAAVSDTLDSGSSFAGRVCGADVDAADDRAVAQRPYRGLSAMMLGGWLSRAQQRRPDGRLGEEAASWIASRLGPSGDGIDRAAAVLLATPDTSDAAVDEIERELGAEFLAVLVWLTAAVVALLDDADVRRLDIDDFGSEADAERVRRRWETPWASA</sequence>
<gene>
    <name evidence="2" type="ORF">ACFPK1_30265</name>
</gene>